<feature type="compositionally biased region" description="Polar residues" evidence="7">
    <location>
        <begin position="663"/>
        <end position="681"/>
    </location>
</feature>
<feature type="compositionally biased region" description="Low complexity" evidence="7">
    <location>
        <begin position="447"/>
        <end position="458"/>
    </location>
</feature>
<feature type="compositionally biased region" description="Polar residues" evidence="7">
    <location>
        <begin position="987"/>
        <end position="1000"/>
    </location>
</feature>
<keyword evidence="2" id="KW-0862">Zinc</keyword>
<feature type="region of interest" description="Disordered" evidence="7">
    <location>
        <begin position="570"/>
        <end position="595"/>
    </location>
</feature>
<evidence type="ECO:0008006" key="12">
    <source>
        <dbReference type="Google" id="ProtNLM"/>
    </source>
</evidence>
<dbReference type="PROSITE" id="PS50048">
    <property type="entry name" value="ZN2_CY6_FUNGAL_2"/>
    <property type="match status" value="1"/>
</dbReference>
<dbReference type="Pfam" id="PF00172">
    <property type="entry name" value="Zn_clus"/>
    <property type="match status" value="1"/>
</dbReference>
<dbReference type="PANTHER" id="PTHR47660">
    <property type="entry name" value="TRANSCRIPTION FACTOR WITH C2H2 AND ZN(2)-CYS(6) DNA BINDING DOMAIN (EUROFUNG)-RELATED-RELATED"/>
    <property type="match status" value="1"/>
</dbReference>
<dbReference type="InterPro" id="IPR036864">
    <property type="entry name" value="Zn2-C6_fun-type_DNA-bd_sf"/>
</dbReference>
<protein>
    <recommendedName>
        <fullName evidence="12">Zn(2)-C6 fungal-type domain-containing protein</fullName>
    </recommendedName>
</protein>
<dbReference type="InterPro" id="IPR036236">
    <property type="entry name" value="Znf_C2H2_sf"/>
</dbReference>
<feature type="region of interest" description="Disordered" evidence="7">
    <location>
        <begin position="979"/>
        <end position="1048"/>
    </location>
</feature>
<evidence type="ECO:0000256" key="1">
    <source>
        <dbReference type="ARBA" id="ARBA00022723"/>
    </source>
</evidence>
<dbReference type="SUPFAM" id="SSF57701">
    <property type="entry name" value="Zn2/Cys6 DNA-binding domain"/>
    <property type="match status" value="1"/>
</dbReference>
<feature type="compositionally biased region" description="Polar residues" evidence="7">
    <location>
        <begin position="308"/>
        <end position="327"/>
    </location>
</feature>
<organism evidence="10 11">
    <name type="scientific">Kwoniella shivajii</name>
    <dbReference type="NCBI Taxonomy" id="564305"/>
    <lineage>
        <taxon>Eukaryota</taxon>
        <taxon>Fungi</taxon>
        <taxon>Dikarya</taxon>
        <taxon>Basidiomycota</taxon>
        <taxon>Agaricomycotina</taxon>
        <taxon>Tremellomycetes</taxon>
        <taxon>Tremellales</taxon>
        <taxon>Cryptococcaceae</taxon>
        <taxon>Kwoniella</taxon>
    </lineage>
</organism>
<dbReference type="InterPro" id="IPR001138">
    <property type="entry name" value="Zn2Cys6_DnaBD"/>
</dbReference>
<name>A0ABZ1CQT8_9TREE</name>
<feature type="compositionally biased region" description="Low complexity" evidence="7">
    <location>
        <begin position="1001"/>
        <end position="1020"/>
    </location>
</feature>
<dbReference type="RefSeq" id="XP_062788842.1">
    <property type="nucleotide sequence ID" value="XM_062932791.1"/>
</dbReference>
<dbReference type="PROSITE" id="PS50157">
    <property type="entry name" value="ZINC_FINGER_C2H2_2"/>
    <property type="match status" value="2"/>
</dbReference>
<proteinExistence type="predicted"/>
<feature type="region of interest" description="Disordered" evidence="7">
    <location>
        <begin position="52"/>
        <end position="127"/>
    </location>
</feature>
<feature type="compositionally biased region" description="Polar residues" evidence="7">
    <location>
        <begin position="351"/>
        <end position="365"/>
    </location>
</feature>
<feature type="region of interest" description="Disordered" evidence="7">
    <location>
        <begin position="663"/>
        <end position="695"/>
    </location>
</feature>
<feature type="region of interest" description="Disordered" evidence="7">
    <location>
        <begin position="444"/>
        <end position="525"/>
    </location>
</feature>
<feature type="domain" description="Zn(2)-C6 fungal-type" evidence="8">
    <location>
        <begin position="264"/>
        <end position="293"/>
    </location>
</feature>
<dbReference type="Pfam" id="PF00096">
    <property type="entry name" value="zf-C2H2"/>
    <property type="match status" value="1"/>
</dbReference>
<feature type="region of interest" description="Disordered" evidence="7">
    <location>
        <begin position="396"/>
        <end position="426"/>
    </location>
</feature>
<feature type="region of interest" description="Disordered" evidence="7">
    <location>
        <begin position="778"/>
        <end position="806"/>
    </location>
</feature>
<feature type="domain" description="C2H2-type" evidence="9">
    <location>
        <begin position="5"/>
        <end position="32"/>
    </location>
</feature>
<feature type="region of interest" description="Disordered" evidence="7">
    <location>
        <begin position="302"/>
        <end position="367"/>
    </location>
</feature>
<evidence type="ECO:0000256" key="2">
    <source>
        <dbReference type="ARBA" id="ARBA00022833"/>
    </source>
</evidence>
<dbReference type="Gene3D" id="3.30.160.60">
    <property type="entry name" value="Classic Zinc Finger"/>
    <property type="match status" value="2"/>
</dbReference>
<evidence type="ECO:0000256" key="3">
    <source>
        <dbReference type="ARBA" id="ARBA00023015"/>
    </source>
</evidence>
<keyword evidence="6" id="KW-0863">Zinc-finger</keyword>
<feature type="compositionally biased region" description="Polar residues" evidence="7">
    <location>
        <begin position="80"/>
        <end position="99"/>
    </location>
</feature>
<feature type="compositionally biased region" description="Polar residues" evidence="7">
    <location>
        <begin position="782"/>
        <end position="803"/>
    </location>
</feature>
<accession>A0ABZ1CQT8</accession>
<dbReference type="PROSITE" id="PS00028">
    <property type="entry name" value="ZINC_FINGER_C2H2_1"/>
    <property type="match status" value="2"/>
</dbReference>
<evidence type="ECO:0000256" key="7">
    <source>
        <dbReference type="SAM" id="MobiDB-lite"/>
    </source>
</evidence>
<feature type="compositionally biased region" description="Basic and acidic residues" evidence="7">
    <location>
        <begin position="57"/>
        <end position="68"/>
    </location>
</feature>
<gene>
    <name evidence="10" type="ORF">IL334_001031</name>
</gene>
<feature type="compositionally biased region" description="Low complexity" evidence="7">
    <location>
        <begin position="100"/>
        <end position="111"/>
    </location>
</feature>
<dbReference type="Proteomes" id="UP001329825">
    <property type="component" value="Chromosome 1"/>
</dbReference>
<evidence type="ECO:0000256" key="4">
    <source>
        <dbReference type="ARBA" id="ARBA00023163"/>
    </source>
</evidence>
<evidence type="ECO:0000259" key="9">
    <source>
        <dbReference type="PROSITE" id="PS50157"/>
    </source>
</evidence>
<keyword evidence="4" id="KW-0804">Transcription</keyword>
<keyword evidence="1" id="KW-0479">Metal-binding</keyword>
<keyword evidence="5" id="KW-0539">Nucleus</keyword>
<dbReference type="EMBL" id="CP141881">
    <property type="protein sequence ID" value="WRT64102.1"/>
    <property type="molecule type" value="Genomic_DNA"/>
</dbReference>
<dbReference type="GeneID" id="87953162"/>
<keyword evidence="11" id="KW-1185">Reference proteome</keyword>
<sequence>MGGDHKCPLCSATFTRPQHVGRHLRAHTGDRPYECKECPLRFARSDLLSRHVNKAHKPPDENAPQDKKTTKKGRRKSFPASATSKQTVNENDNNGEQSTPQGQAQQPIGSQQREKPRSASFNQQPQLQAQRMYPHHPLLGGSAATITDQNSYQTQPQAQTWSNNPSQAYATTAGMTNFSSSPYSQTFVNPSAAATTTTGTGNPNAILGNPSYTNMNVNVPMFDTPFTAAPMRMTGSEQGYSSIGQVPVNNNNGVLYEWGFKKRACDQCNHSKVRCDFADPCLRCAHRNIKCSYNKPQRSRTIGYPLVPSQSTASPKMTTGVSPQTSNPISTSPQSQFSSPHSNSSPIAPTQPLTYQAPRHNSVSSYPAHVSVPSANVPLRQWGSYSHIPGAQPHLSTNSWQPIQSDLGQGPYSHVPAGTAPGSITGQIQQSPAAINTSLQSMPSYHTSAQTQGQGQAQNDSPQQGFAPTPSLTNNTISPPDIDEPFERRSSYTGTTDHVLPGQEWQDQSKSYKTSNTAPTLRTYDSDPTFVVPADSSPLHISPTQPQTLFNDSPFVGGYNMQWPASTATATGMEQSWQSRRDMTSDEDNASALSSSTNSAFLELNDAQFNPLQQHQRRRSSAGQWASALAQMSIQDPSGSTEQSIIPLPEPFANTHNIGVDLNSASQQGSSRRPTFPTLTGVTEEPDLESQPMPSLSDVKDLWRLFMTEPMAGLTPLGEKHNDLELNTNSGIPNGPLITPRPGLGKRSLSKSNSMPDLQSPIINGPTFFNTFLNGITPKPTDPQNSYIPNQQPAAGGHSSANDSGDMRKWNKEIQQRQSSFSLQGQPYKIGGNKSNSQQFAGGYQNAINSMAPPSMNIHPQAQSNENVNANANRDTNQRMRPLPSVVQRSSALEQTLAPERIPSFGVPQALYDNQSPASTSLTSAYNQNHYSTIPPAPAPSISKSKLSGVPPHMARPGNKRLASQTLMGDNEKKATFALYDEDDSSTDINIIPSQPYSHKQTQQPQPQPQLQSQSQNQSQANSMFYPNWSLNPQNQLHTQPPVDVRRG</sequence>
<reference evidence="10 11" key="1">
    <citation type="submission" date="2024-01" db="EMBL/GenBank/DDBJ databases">
        <title>Comparative genomics of Cryptococcus and Kwoniella reveals pathogenesis evolution and contrasting modes of karyotype evolution via chromosome fusion or intercentromeric recombination.</title>
        <authorList>
            <person name="Coelho M.A."/>
            <person name="David-Palma M."/>
            <person name="Shea T."/>
            <person name="Bowers K."/>
            <person name="McGinley-Smith S."/>
            <person name="Mohammad A.W."/>
            <person name="Gnirke A."/>
            <person name="Yurkov A.M."/>
            <person name="Nowrousian M."/>
            <person name="Sun S."/>
            <person name="Cuomo C.A."/>
            <person name="Heitman J."/>
        </authorList>
    </citation>
    <scope>NUCLEOTIDE SEQUENCE [LARGE SCALE GENOMIC DNA]</scope>
    <source>
        <strain evidence="10">CBS 11374</strain>
    </source>
</reference>
<feature type="compositionally biased region" description="Polar residues" evidence="7">
    <location>
        <begin position="459"/>
        <end position="478"/>
    </location>
</feature>
<evidence type="ECO:0000256" key="6">
    <source>
        <dbReference type="PROSITE-ProRule" id="PRU00042"/>
    </source>
</evidence>
<evidence type="ECO:0000313" key="11">
    <source>
        <dbReference type="Proteomes" id="UP001329825"/>
    </source>
</evidence>
<dbReference type="PANTHER" id="PTHR47660:SF2">
    <property type="entry name" value="TRANSCRIPTION FACTOR WITH C2H2 AND ZN(2)-CYS(6) DNA BINDING DOMAIN (EUROFUNG)"/>
    <property type="match status" value="1"/>
</dbReference>
<dbReference type="SUPFAM" id="SSF57667">
    <property type="entry name" value="beta-beta-alpha zinc fingers"/>
    <property type="match status" value="1"/>
</dbReference>
<feature type="compositionally biased region" description="Low complexity" evidence="7">
    <location>
        <begin position="328"/>
        <end position="348"/>
    </location>
</feature>
<feature type="compositionally biased region" description="Polar residues" evidence="7">
    <location>
        <begin position="1021"/>
        <end position="1039"/>
    </location>
</feature>
<evidence type="ECO:0000256" key="5">
    <source>
        <dbReference type="ARBA" id="ARBA00023242"/>
    </source>
</evidence>
<evidence type="ECO:0000313" key="10">
    <source>
        <dbReference type="EMBL" id="WRT64102.1"/>
    </source>
</evidence>
<dbReference type="Gene3D" id="4.10.240.10">
    <property type="entry name" value="Zn(2)-C6 fungal-type DNA-binding domain"/>
    <property type="match status" value="1"/>
</dbReference>
<dbReference type="CDD" id="cd00067">
    <property type="entry name" value="GAL4"/>
    <property type="match status" value="1"/>
</dbReference>
<dbReference type="SMART" id="SM00066">
    <property type="entry name" value="GAL4"/>
    <property type="match status" value="1"/>
</dbReference>
<feature type="compositionally biased region" description="Polar residues" evidence="7">
    <location>
        <begin position="396"/>
        <end position="407"/>
    </location>
</feature>
<evidence type="ECO:0000259" key="8">
    <source>
        <dbReference type="PROSITE" id="PS50048"/>
    </source>
</evidence>
<feature type="domain" description="C2H2-type" evidence="9">
    <location>
        <begin position="33"/>
        <end position="61"/>
    </location>
</feature>
<feature type="compositionally biased region" description="Polar residues" evidence="7">
    <location>
        <begin position="505"/>
        <end position="520"/>
    </location>
</feature>
<dbReference type="SMART" id="SM00355">
    <property type="entry name" value="ZnF_C2H2"/>
    <property type="match status" value="2"/>
</dbReference>
<feature type="region of interest" description="Disordered" evidence="7">
    <location>
        <begin position="929"/>
        <end position="959"/>
    </location>
</feature>
<dbReference type="InterPro" id="IPR013087">
    <property type="entry name" value="Znf_C2H2_type"/>
</dbReference>
<keyword evidence="3" id="KW-0805">Transcription regulation</keyword>